<dbReference type="SUPFAM" id="SSF53383">
    <property type="entry name" value="PLP-dependent transferases"/>
    <property type="match status" value="1"/>
</dbReference>
<evidence type="ECO:0000256" key="1">
    <source>
        <dbReference type="ARBA" id="ARBA00001933"/>
    </source>
</evidence>
<evidence type="ECO:0000256" key="4">
    <source>
        <dbReference type="ARBA" id="ARBA00022898"/>
    </source>
</evidence>
<dbReference type="Gene3D" id="3.40.640.10">
    <property type="entry name" value="Type I PLP-dependent aspartate aminotransferase-like (Major domain)"/>
    <property type="match status" value="1"/>
</dbReference>
<dbReference type="PANTHER" id="PTHR11601">
    <property type="entry name" value="CYSTEINE DESULFURYLASE FAMILY MEMBER"/>
    <property type="match status" value="1"/>
</dbReference>
<dbReference type="Gene3D" id="3.90.1150.10">
    <property type="entry name" value="Aspartate Aminotransferase, domain 1"/>
    <property type="match status" value="1"/>
</dbReference>
<dbReference type="EMBL" id="JAMZFV010000007">
    <property type="protein sequence ID" value="MCP1109952.1"/>
    <property type="molecule type" value="Genomic_DNA"/>
</dbReference>
<evidence type="ECO:0000256" key="2">
    <source>
        <dbReference type="ARBA" id="ARBA00006490"/>
    </source>
</evidence>
<gene>
    <name evidence="9" type="ORF">NK118_06785</name>
</gene>
<dbReference type="RefSeq" id="WP_262068831.1">
    <property type="nucleotide sequence ID" value="NZ_JAMXOC010000007.1"/>
</dbReference>
<dbReference type="Pfam" id="PF00266">
    <property type="entry name" value="Aminotran_5"/>
    <property type="match status" value="1"/>
</dbReference>
<keyword evidence="3" id="KW-0479">Metal-binding</keyword>
<dbReference type="Proteomes" id="UP001523565">
    <property type="component" value="Unassembled WGS sequence"/>
</dbReference>
<dbReference type="PROSITE" id="PS00595">
    <property type="entry name" value="AA_TRANSFER_CLASS_5"/>
    <property type="match status" value="1"/>
</dbReference>
<keyword evidence="5" id="KW-0408">Iron</keyword>
<organism evidence="9 10">
    <name type="scientific">Ohessyouella blattaphilus</name>
    <dbReference type="NCBI Taxonomy" id="2949333"/>
    <lineage>
        <taxon>Bacteria</taxon>
        <taxon>Bacillati</taxon>
        <taxon>Bacillota</taxon>
        <taxon>Clostridia</taxon>
        <taxon>Lachnospirales</taxon>
        <taxon>Lachnospiraceae</taxon>
        <taxon>Ohessyouella</taxon>
    </lineage>
</organism>
<comment type="caution">
    <text evidence="9">The sequence shown here is derived from an EMBL/GenBank/DDBJ whole genome shotgun (WGS) entry which is preliminary data.</text>
</comment>
<comment type="cofactor">
    <cofactor evidence="1 7">
        <name>pyridoxal 5'-phosphate</name>
        <dbReference type="ChEBI" id="CHEBI:597326"/>
    </cofactor>
</comment>
<dbReference type="InterPro" id="IPR000192">
    <property type="entry name" value="Aminotrans_V_dom"/>
</dbReference>
<accession>A0ABT1EKX9</accession>
<evidence type="ECO:0000259" key="8">
    <source>
        <dbReference type="Pfam" id="PF00266"/>
    </source>
</evidence>
<dbReference type="InterPro" id="IPR016454">
    <property type="entry name" value="Cysteine_dSase"/>
</dbReference>
<keyword evidence="6" id="KW-0411">Iron-sulfur</keyword>
<evidence type="ECO:0000256" key="6">
    <source>
        <dbReference type="ARBA" id="ARBA00023014"/>
    </source>
</evidence>
<keyword evidence="10" id="KW-1185">Reference proteome</keyword>
<dbReference type="Gene3D" id="1.10.260.50">
    <property type="match status" value="1"/>
</dbReference>
<reference evidence="9 10" key="1">
    <citation type="journal article" date="2022" name="Genome Biol. Evol.">
        <title>Host diet, physiology and behaviors set the stage for Lachnospiraceae cladogenesis.</title>
        <authorList>
            <person name="Vera-Ponce De Leon A."/>
            <person name="Schneider M."/>
            <person name="Jahnes B.C."/>
            <person name="Sadowski V."/>
            <person name="Camuy-Velez L.A."/>
            <person name="Duan J."/>
            <person name="Sabree Z.L."/>
        </authorList>
    </citation>
    <scope>NUCLEOTIDE SEQUENCE [LARGE SCALE GENOMIC DNA]</scope>
    <source>
        <strain evidence="9 10">PAL227</strain>
    </source>
</reference>
<comment type="similarity">
    <text evidence="2">Belongs to the class-V pyridoxal-phosphate-dependent aminotransferase family. NifS/IscS subfamily.</text>
</comment>
<dbReference type="InterPro" id="IPR020578">
    <property type="entry name" value="Aminotrans_V_PyrdxlP_BS"/>
</dbReference>
<dbReference type="InterPro" id="IPR015421">
    <property type="entry name" value="PyrdxlP-dep_Trfase_major"/>
</dbReference>
<evidence type="ECO:0000313" key="10">
    <source>
        <dbReference type="Proteomes" id="UP001523565"/>
    </source>
</evidence>
<keyword evidence="4" id="KW-0663">Pyridoxal phosphate</keyword>
<dbReference type="InterPro" id="IPR015422">
    <property type="entry name" value="PyrdxlP-dep_Trfase_small"/>
</dbReference>
<dbReference type="InterPro" id="IPR015424">
    <property type="entry name" value="PyrdxlP-dep_Trfase"/>
</dbReference>
<evidence type="ECO:0000256" key="3">
    <source>
        <dbReference type="ARBA" id="ARBA00022723"/>
    </source>
</evidence>
<evidence type="ECO:0000313" key="9">
    <source>
        <dbReference type="EMBL" id="MCP1109952.1"/>
    </source>
</evidence>
<feature type="domain" description="Aminotransferase class V" evidence="8">
    <location>
        <begin position="3"/>
        <end position="365"/>
    </location>
</feature>
<dbReference type="PANTHER" id="PTHR11601:SF50">
    <property type="entry name" value="CYSTEINE DESULFURASE ISCS 2-RELATED"/>
    <property type="match status" value="1"/>
</dbReference>
<sequence length="383" mass="42093">MTVYLDNAATTKAYEEVGDLVRKVMCEEYGNPSSMHSEGMAGEKYVNKGKESLARILKVKEKEIYFTSGGTESDNLALIGGARALSRRGKHLITTCIEHPAVYNAMKYLEEEGFEVTYLPVTGGGQVESATLKEALRDDTILVSVMQVNNEIGTLLNIKELVQTVKEFRADILFHVDGIQGFAKYPFFPAKLGVDLYSLSGHKIHGPKGVGALYIREGAKVRPLLYGGGQQKDMRPGTENVPGIAGLALAAEMLWDNHGEKEARIRSLRNYFIAGLTKLPEVVIHGEKEETSAYILSVGFAGVKSEVLLHGLEEKGIFVSSGSACASNHPAISGVLKAIHTESAYLDSTLRFSFSEETTSEQIDYTLEVLYNIVPLFRKYTRR</sequence>
<proteinExistence type="inferred from homology"/>
<evidence type="ECO:0000256" key="7">
    <source>
        <dbReference type="RuleBase" id="RU004504"/>
    </source>
</evidence>
<name>A0ABT1EKX9_9FIRM</name>
<protein>
    <submittedName>
        <fullName evidence="9">Cysteine desulfurase</fullName>
    </submittedName>
</protein>
<evidence type="ECO:0000256" key="5">
    <source>
        <dbReference type="ARBA" id="ARBA00023004"/>
    </source>
</evidence>
<dbReference type="PIRSF" id="PIRSF005572">
    <property type="entry name" value="NifS"/>
    <property type="match status" value="1"/>
</dbReference>